<keyword evidence="8" id="KW-1185">Reference proteome</keyword>
<dbReference type="EMBL" id="SFCI01001315">
    <property type="protein sequence ID" value="TFY76121.1"/>
    <property type="molecule type" value="Genomic_DNA"/>
</dbReference>
<gene>
    <name evidence="7" type="ORF">EWM64_g7892</name>
</gene>
<comment type="cofactor">
    <cofactor evidence="1">
        <name>L-ascorbate</name>
        <dbReference type="ChEBI" id="CHEBI:38290"/>
    </cofactor>
</comment>
<evidence type="ECO:0000259" key="6">
    <source>
        <dbReference type="PROSITE" id="PS51471"/>
    </source>
</evidence>
<dbReference type="GO" id="GO:0016705">
    <property type="term" value="F:oxidoreductase activity, acting on paired donors, with incorporation or reduction of molecular oxygen"/>
    <property type="evidence" value="ECO:0007669"/>
    <property type="project" value="InterPro"/>
</dbReference>
<evidence type="ECO:0000256" key="5">
    <source>
        <dbReference type="ARBA" id="ARBA00023004"/>
    </source>
</evidence>
<sequence length="429" mass="47992">MSYLTSSESLQPLRDAIIDQPPYASGTLPLSPESFVVYYGASGDSESRRIDLAHADPDELQRLSDACDRATFGLNHEDVLDETYRKAGKMDTSCFSTPIVPERNGLLDIVRANLLEGVDSTRPIQVELYKLNVYSEGSFFKAHKDTPRSESMFGSLVLVFPTPHEGGELILRHEDEEWSFDSAKAVSEQPTPSIGFITFFSDVEHEVLPVRKGHRVTLTFNLYYADINVEGSASALPLPPSISSIVPPNETTFRDAFKALLENPEFLPNGGTLVFGLRHVYPIKKTISHIPKLLKGSDAFVWRVSNELSLDTKLYLQYTNKRRWHGTTRILVPKVPDVKEVNEDFGGLARELQKHYRGILIMGAGYAVRLDEQVNYVTKLTKLSRVKAEYMAYGNESELECAYGDICIVVRVGKPGSRPDAVKQELKKS</sequence>
<accession>A0A4Y9ZQL3</accession>
<dbReference type="GO" id="GO:0005506">
    <property type="term" value="F:iron ion binding"/>
    <property type="evidence" value="ECO:0007669"/>
    <property type="project" value="InterPro"/>
</dbReference>
<dbReference type="InterPro" id="IPR005123">
    <property type="entry name" value="Oxoglu/Fe-dep_dioxygenase_dom"/>
</dbReference>
<evidence type="ECO:0000256" key="1">
    <source>
        <dbReference type="ARBA" id="ARBA00001961"/>
    </source>
</evidence>
<evidence type="ECO:0000313" key="7">
    <source>
        <dbReference type="EMBL" id="TFY76121.1"/>
    </source>
</evidence>
<name>A0A4Y9ZQL3_9AGAM</name>
<dbReference type="PANTHER" id="PTHR33099:SF7">
    <property type="entry name" value="MYND-TYPE DOMAIN-CONTAINING PROTEIN"/>
    <property type="match status" value="1"/>
</dbReference>
<dbReference type="GO" id="GO:0051213">
    <property type="term" value="F:dioxygenase activity"/>
    <property type="evidence" value="ECO:0007669"/>
    <property type="project" value="UniProtKB-KW"/>
</dbReference>
<evidence type="ECO:0000256" key="4">
    <source>
        <dbReference type="ARBA" id="ARBA00023002"/>
    </source>
</evidence>
<dbReference type="InterPro" id="IPR006620">
    <property type="entry name" value="Pro_4_hyd_alph"/>
</dbReference>
<keyword evidence="5" id="KW-0408">Iron</keyword>
<dbReference type="Pfam" id="PF13640">
    <property type="entry name" value="2OG-FeII_Oxy_3"/>
    <property type="match status" value="1"/>
</dbReference>
<protein>
    <recommendedName>
        <fullName evidence="6">Fe2OG dioxygenase domain-containing protein</fullName>
    </recommendedName>
</protein>
<reference evidence="7 8" key="1">
    <citation type="submission" date="2019-02" db="EMBL/GenBank/DDBJ databases">
        <title>Genome sequencing of the rare red list fungi Hericium alpestre (H. flagellum).</title>
        <authorList>
            <person name="Buettner E."/>
            <person name="Kellner H."/>
        </authorList>
    </citation>
    <scope>NUCLEOTIDE SEQUENCE [LARGE SCALE GENOMIC DNA]</scope>
    <source>
        <strain evidence="7 8">DSM 108284</strain>
    </source>
</reference>
<dbReference type="SMART" id="SM00702">
    <property type="entry name" value="P4Hc"/>
    <property type="match status" value="1"/>
</dbReference>
<dbReference type="PANTHER" id="PTHR33099">
    <property type="entry name" value="FE2OG DIOXYGENASE DOMAIN-CONTAINING PROTEIN"/>
    <property type="match status" value="1"/>
</dbReference>
<dbReference type="OrthoDB" id="27483at2759"/>
<dbReference type="Gene3D" id="2.60.120.620">
    <property type="entry name" value="q2cbj1_9rhob like domain"/>
    <property type="match status" value="1"/>
</dbReference>
<dbReference type="GO" id="GO:0031418">
    <property type="term" value="F:L-ascorbic acid binding"/>
    <property type="evidence" value="ECO:0007669"/>
    <property type="project" value="InterPro"/>
</dbReference>
<dbReference type="STRING" id="135208.A0A4Y9ZQL3"/>
<keyword evidence="3" id="KW-0223">Dioxygenase</keyword>
<dbReference type="PROSITE" id="PS51471">
    <property type="entry name" value="FE2OG_OXY"/>
    <property type="match status" value="1"/>
</dbReference>
<comment type="caution">
    <text evidence="7">The sequence shown here is derived from an EMBL/GenBank/DDBJ whole genome shotgun (WGS) entry which is preliminary data.</text>
</comment>
<proteinExistence type="predicted"/>
<dbReference type="Proteomes" id="UP000298061">
    <property type="component" value="Unassembled WGS sequence"/>
</dbReference>
<evidence type="ECO:0000256" key="2">
    <source>
        <dbReference type="ARBA" id="ARBA00022723"/>
    </source>
</evidence>
<evidence type="ECO:0000256" key="3">
    <source>
        <dbReference type="ARBA" id="ARBA00022964"/>
    </source>
</evidence>
<keyword evidence="2" id="KW-0479">Metal-binding</keyword>
<dbReference type="AlphaFoldDB" id="A0A4Y9ZQL3"/>
<feature type="domain" description="Fe2OG dioxygenase" evidence="6">
    <location>
        <begin position="123"/>
        <end position="224"/>
    </location>
</feature>
<keyword evidence="4" id="KW-0560">Oxidoreductase</keyword>
<evidence type="ECO:0000313" key="8">
    <source>
        <dbReference type="Proteomes" id="UP000298061"/>
    </source>
</evidence>
<organism evidence="7 8">
    <name type="scientific">Hericium alpestre</name>
    <dbReference type="NCBI Taxonomy" id="135208"/>
    <lineage>
        <taxon>Eukaryota</taxon>
        <taxon>Fungi</taxon>
        <taxon>Dikarya</taxon>
        <taxon>Basidiomycota</taxon>
        <taxon>Agaricomycotina</taxon>
        <taxon>Agaricomycetes</taxon>
        <taxon>Russulales</taxon>
        <taxon>Hericiaceae</taxon>
        <taxon>Hericium</taxon>
    </lineage>
</organism>
<dbReference type="InterPro" id="IPR044862">
    <property type="entry name" value="Pro_4_hyd_alph_FE2OG_OXY"/>
</dbReference>